<feature type="compositionally biased region" description="Polar residues" evidence="1">
    <location>
        <begin position="269"/>
        <end position="281"/>
    </location>
</feature>
<evidence type="ECO:0000256" key="2">
    <source>
        <dbReference type="SAM" id="Phobius"/>
    </source>
</evidence>
<keyword evidence="2" id="KW-0812">Transmembrane</keyword>
<organism evidence="3 4">
    <name type="scientific">Amblyomma americanum</name>
    <name type="common">Lone star tick</name>
    <dbReference type="NCBI Taxonomy" id="6943"/>
    <lineage>
        <taxon>Eukaryota</taxon>
        <taxon>Metazoa</taxon>
        <taxon>Ecdysozoa</taxon>
        <taxon>Arthropoda</taxon>
        <taxon>Chelicerata</taxon>
        <taxon>Arachnida</taxon>
        <taxon>Acari</taxon>
        <taxon>Parasitiformes</taxon>
        <taxon>Ixodida</taxon>
        <taxon>Ixodoidea</taxon>
        <taxon>Ixodidae</taxon>
        <taxon>Amblyomminae</taxon>
        <taxon>Amblyomma</taxon>
    </lineage>
</organism>
<evidence type="ECO:0000256" key="1">
    <source>
        <dbReference type="SAM" id="MobiDB-lite"/>
    </source>
</evidence>
<dbReference type="AlphaFoldDB" id="A0AAQ4DUV5"/>
<dbReference type="EMBL" id="JARKHS020026546">
    <property type="protein sequence ID" value="KAK8766245.1"/>
    <property type="molecule type" value="Genomic_DNA"/>
</dbReference>
<name>A0AAQ4DUV5_AMBAM</name>
<sequence>MMEFHDSLAKFASSLRNFEKKAQEVLDAAPGRVNASAPAVEGGSALPEARRRRRSRKRHGRGLDDDGAAAYRSDDNRSFNTLTYVTAGTEDLVQKRDDESLRVLRIKILHHGHEEHDSARRPHSKTTPCAMALLASAVWGRTSVTRSRKSTIARVRSMKDKTAKPTRASTSIKTSTAPSTTAPVKYCAQNYDDVKVAQDNVEVQDSEHHHEESSGEDVGEQTASQSGGDDESAQQVDAQSPSENDVHEYEPAAGSEGTAGAEDVGSAEDGQSSTVKTSQVTKGRGAKPYNLRSRGDHLRIHIVHKPSNPQADVNETFFANHSLVNKTDVLVVKANDHLFVTNGSKAVKTREVDRGHYPGEVLTYVEVRNDDDQEPYFGNQDYVEEFEKRVKQVNESLQRIRNYRQPQKAKRRSRRDNVRFMRSLRFASPKKADTASRKGDIPRSRVVGAHSGSIRITINRRLDNEEGAQIANADRVAPIRNAESRGDGGPSRHKIHVLGPQAREVPLIRTVVKRGASESSSTDGSSGGDLLEMLVNNSRGKSEPLMNLPGKMAAPVAYALGSRPVVPKYEQLRFRGITLTCVLAAVSVFTVAVVLTMLYFNLNHLFRFKRGFKYTSLDLTVSPYDDR</sequence>
<dbReference type="Proteomes" id="UP001321473">
    <property type="component" value="Unassembled WGS sequence"/>
</dbReference>
<protein>
    <submittedName>
        <fullName evidence="3">Uncharacterized protein</fullName>
    </submittedName>
</protein>
<gene>
    <name evidence="3" type="ORF">V5799_006975</name>
</gene>
<keyword evidence="4" id="KW-1185">Reference proteome</keyword>
<feature type="transmembrane region" description="Helical" evidence="2">
    <location>
        <begin position="577"/>
        <end position="600"/>
    </location>
</feature>
<feature type="compositionally biased region" description="Polar residues" evidence="1">
    <location>
        <begin position="221"/>
        <end position="243"/>
    </location>
</feature>
<feature type="region of interest" description="Disordered" evidence="1">
    <location>
        <begin position="145"/>
        <end position="180"/>
    </location>
</feature>
<keyword evidence="2" id="KW-0472">Membrane</keyword>
<proteinExistence type="predicted"/>
<reference evidence="3 4" key="1">
    <citation type="journal article" date="2023" name="Arcadia Sci">
        <title>De novo assembly of a long-read Amblyomma americanum tick genome.</title>
        <authorList>
            <person name="Chou S."/>
            <person name="Poskanzer K.E."/>
            <person name="Rollins M."/>
            <person name="Thuy-Boun P.S."/>
        </authorList>
    </citation>
    <scope>NUCLEOTIDE SEQUENCE [LARGE SCALE GENOMIC DNA]</scope>
    <source>
        <strain evidence="3">F_SG_1</strain>
        <tissue evidence="3">Salivary glands</tissue>
    </source>
</reference>
<keyword evidence="2" id="KW-1133">Transmembrane helix</keyword>
<feature type="compositionally biased region" description="Basic and acidic residues" evidence="1">
    <location>
        <begin position="430"/>
        <end position="443"/>
    </location>
</feature>
<evidence type="ECO:0000313" key="4">
    <source>
        <dbReference type="Proteomes" id="UP001321473"/>
    </source>
</evidence>
<comment type="caution">
    <text evidence="3">The sequence shown here is derived from an EMBL/GenBank/DDBJ whole genome shotgun (WGS) entry which is preliminary data.</text>
</comment>
<feature type="region of interest" description="Disordered" evidence="1">
    <location>
        <begin position="202"/>
        <end position="293"/>
    </location>
</feature>
<evidence type="ECO:0000313" key="3">
    <source>
        <dbReference type="EMBL" id="KAK8766245.1"/>
    </source>
</evidence>
<accession>A0AAQ4DUV5</accession>
<feature type="compositionally biased region" description="Polar residues" evidence="1">
    <location>
        <begin position="167"/>
        <end position="180"/>
    </location>
</feature>
<feature type="compositionally biased region" description="Basic residues" evidence="1">
    <location>
        <begin position="50"/>
        <end position="60"/>
    </location>
</feature>
<feature type="region of interest" description="Disordered" evidence="1">
    <location>
        <begin position="426"/>
        <end position="446"/>
    </location>
</feature>
<feature type="region of interest" description="Disordered" evidence="1">
    <location>
        <begin position="473"/>
        <end position="495"/>
    </location>
</feature>
<feature type="region of interest" description="Disordered" evidence="1">
    <location>
        <begin position="29"/>
        <end position="72"/>
    </location>
</feature>